<dbReference type="Pfam" id="PF04075">
    <property type="entry name" value="F420H2_quin_red"/>
    <property type="match status" value="1"/>
</dbReference>
<accession>A0A5N5W915</accession>
<organism evidence="1 2">
    <name type="scientific">Streptomyces mobaraensis</name>
    <name type="common">Streptoverticillium mobaraense</name>
    <dbReference type="NCBI Taxonomy" id="35621"/>
    <lineage>
        <taxon>Bacteria</taxon>
        <taxon>Bacillati</taxon>
        <taxon>Actinomycetota</taxon>
        <taxon>Actinomycetes</taxon>
        <taxon>Kitasatosporales</taxon>
        <taxon>Streptomycetaceae</taxon>
        <taxon>Streptomyces</taxon>
    </lineage>
</organism>
<name>A0A5N5W915_STRMB</name>
<dbReference type="EMBL" id="VOKX01000027">
    <property type="protein sequence ID" value="KAB7845009.1"/>
    <property type="molecule type" value="Genomic_DNA"/>
</dbReference>
<dbReference type="InterPro" id="IPR012349">
    <property type="entry name" value="Split_barrel_FMN-bd"/>
</dbReference>
<keyword evidence="2" id="KW-1185">Reference proteome</keyword>
<dbReference type="Proteomes" id="UP000327000">
    <property type="component" value="Unassembled WGS sequence"/>
</dbReference>
<dbReference type="GO" id="GO:0016491">
    <property type="term" value="F:oxidoreductase activity"/>
    <property type="evidence" value="ECO:0007669"/>
    <property type="project" value="InterPro"/>
</dbReference>
<gene>
    <name evidence="1" type="ORF">FRZ00_14955</name>
</gene>
<dbReference type="AlphaFoldDB" id="A0A5N5W915"/>
<reference evidence="1 2" key="1">
    <citation type="journal article" date="2019" name="Microb. Cell Fact.">
        <title>Exploring novel herbicidin analogues by transcriptional regulator overexpression and MS/MS molecular networking.</title>
        <authorList>
            <person name="Shi Y."/>
            <person name="Gu R."/>
            <person name="Li Y."/>
            <person name="Wang X."/>
            <person name="Ren W."/>
            <person name="Li X."/>
            <person name="Wang L."/>
            <person name="Xie Y."/>
            <person name="Hong B."/>
        </authorList>
    </citation>
    <scope>NUCLEOTIDE SEQUENCE [LARGE SCALE GENOMIC DNA]</scope>
    <source>
        <strain evidence="1 2">US-43</strain>
    </source>
</reference>
<dbReference type="OrthoDB" id="3778270at2"/>
<evidence type="ECO:0000313" key="1">
    <source>
        <dbReference type="EMBL" id="KAB7845009.1"/>
    </source>
</evidence>
<dbReference type="Gene3D" id="2.30.110.10">
    <property type="entry name" value="Electron Transport, Fmn-binding Protein, Chain A"/>
    <property type="match status" value="1"/>
</dbReference>
<dbReference type="InterPro" id="IPR004378">
    <property type="entry name" value="F420H2_quin_Rdtase"/>
</dbReference>
<dbReference type="NCBIfam" id="TIGR00026">
    <property type="entry name" value="hi_GC_TIGR00026"/>
    <property type="match status" value="1"/>
</dbReference>
<protein>
    <submittedName>
        <fullName evidence="1">Nitroreductase family deazaflavin-dependent oxidoreductase</fullName>
    </submittedName>
</protein>
<evidence type="ECO:0000313" key="2">
    <source>
        <dbReference type="Proteomes" id="UP000327000"/>
    </source>
</evidence>
<comment type="caution">
    <text evidence="1">The sequence shown here is derived from an EMBL/GenBank/DDBJ whole genome shotgun (WGS) entry which is preliminary data.</text>
</comment>
<proteinExistence type="predicted"/>
<sequence length="136" mass="15000">MAPTTSAPTARRRLARFNRAVANRVVAPVLTRLPGFGTVLHRGRRSGRPYATPVKVFRAGNAYVISLPYGPRSDWVRNVVAAGGCELVTRGHRVRLTAPRLYVDRVQTGIPAPVRAVLKRLGCFDFVELRPASARR</sequence>
<dbReference type="RefSeq" id="WP_004941033.1">
    <property type="nucleotide sequence ID" value="NZ_JBFADJ010000012.1"/>
</dbReference>